<evidence type="ECO:0000313" key="3">
    <source>
        <dbReference type="Proteomes" id="UP001462961"/>
    </source>
</evidence>
<evidence type="ECO:0000256" key="1">
    <source>
        <dbReference type="SAM" id="Phobius"/>
    </source>
</evidence>
<proteinExistence type="predicted"/>
<gene>
    <name evidence="2" type="ORF">VOI32_02790</name>
</gene>
<dbReference type="EMBL" id="JAYLVJ010000002">
    <property type="protein sequence ID" value="MEO1752856.1"/>
    <property type="molecule type" value="Genomic_DNA"/>
</dbReference>
<name>A0ABV0DPD3_9BURK</name>
<keyword evidence="1" id="KW-1133">Transmembrane helix</keyword>
<dbReference type="RefSeq" id="WP_233445194.1">
    <property type="nucleotide sequence ID" value="NZ_CP015959.1"/>
</dbReference>
<keyword evidence="1" id="KW-0812">Transmembrane</keyword>
<dbReference type="Proteomes" id="UP001462961">
    <property type="component" value="Unassembled WGS sequence"/>
</dbReference>
<evidence type="ECO:0000313" key="2">
    <source>
        <dbReference type="EMBL" id="MEO1752856.1"/>
    </source>
</evidence>
<accession>A0ABV0DPD3</accession>
<comment type="caution">
    <text evidence="2">The sequence shown here is derived from an EMBL/GenBank/DDBJ whole genome shotgun (WGS) entry which is preliminary data.</text>
</comment>
<protein>
    <submittedName>
        <fullName evidence="2">Uncharacterized protein</fullName>
    </submittedName>
</protein>
<keyword evidence="1" id="KW-0472">Membrane</keyword>
<organism evidence="2 3">
    <name type="scientific">Paraburkholderia caribensis</name>
    <dbReference type="NCBI Taxonomy" id="75105"/>
    <lineage>
        <taxon>Bacteria</taxon>
        <taxon>Pseudomonadati</taxon>
        <taxon>Pseudomonadota</taxon>
        <taxon>Betaproteobacteria</taxon>
        <taxon>Burkholderiales</taxon>
        <taxon>Burkholderiaceae</taxon>
        <taxon>Paraburkholderia</taxon>
    </lineage>
</organism>
<reference evidence="2 3" key="1">
    <citation type="submission" date="2024-01" db="EMBL/GenBank/DDBJ databases">
        <title>The diversity of rhizobia nodulating Mimosa spp. in eleven states of Brazil covering several biomes is determined by host plant, location, and edaphic factors.</title>
        <authorList>
            <person name="Rouws L."/>
            <person name="Barauna A."/>
            <person name="Beukes C."/>
            <person name="De Faria S.M."/>
            <person name="Gross E."/>
            <person name="Dos Reis Junior F.B."/>
            <person name="Simon M."/>
            <person name="Maluk M."/>
            <person name="Odee D.W."/>
            <person name="Kenicer G."/>
            <person name="Young J.P.W."/>
            <person name="Reis V.M."/>
            <person name="Zilli J."/>
            <person name="James E.K."/>
        </authorList>
    </citation>
    <scope>NUCLEOTIDE SEQUENCE [LARGE SCALE GENOMIC DNA]</scope>
    <source>
        <strain evidence="2 3">JHI1651</strain>
    </source>
</reference>
<sequence length="140" mass="15407">MGTAFGARRAGRSDSRMVHARASCAPRVTRINGIAMEFVFTLLVVCAIGAALLADWWRAKVEKRADEVKAEAHARTDLLITTAALILRTHPQRDEVIAAVKELSGVQERRWDDPQYSAALNATLRRLAEESGAAQPRDLN</sequence>
<feature type="transmembrane region" description="Helical" evidence="1">
    <location>
        <begin position="34"/>
        <end position="54"/>
    </location>
</feature>
<keyword evidence="3" id="KW-1185">Reference proteome</keyword>